<dbReference type="EMBL" id="FODE01000126">
    <property type="protein sequence ID" value="SEO45598.1"/>
    <property type="molecule type" value="Genomic_DNA"/>
</dbReference>
<protein>
    <submittedName>
        <fullName evidence="1">Uncharacterized protein</fullName>
    </submittedName>
</protein>
<organism evidence="1 2">
    <name type="scientific">Paracoccus alcaliphilus</name>
    <dbReference type="NCBI Taxonomy" id="34002"/>
    <lineage>
        <taxon>Bacteria</taxon>
        <taxon>Pseudomonadati</taxon>
        <taxon>Pseudomonadota</taxon>
        <taxon>Alphaproteobacteria</taxon>
        <taxon>Rhodobacterales</taxon>
        <taxon>Paracoccaceae</taxon>
        <taxon>Paracoccus</taxon>
    </lineage>
</organism>
<accession>A0A1H8PV20</accession>
<name>A0A1H8PV20_9RHOB</name>
<dbReference type="Proteomes" id="UP000199054">
    <property type="component" value="Unassembled WGS sequence"/>
</dbReference>
<reference evidence="1 2" key="1">
    <citation type="submission" date="2016-10" db="EMBL/GenBank/DDBJ databases">
        <authorList>
            <person name="de Groot N.N."/>
        </authorList>
    </citation>
    <scope>NUCLEOTIDE SEQUENCE [LARGE SCALE GENOMIC DNA]</scope>
    <source>
        <strain evidence="1 2">DSM 8512</strain>
    </source>
</reference>
<evidence type="ECO:0000313" key="2">
    <source>
        <dbReference type="Proteomes" id="UP000199054"/>
    </source>
</evidence>
<sequence length="208" mass="21719">MAPILVAGGDPDPKPGDLPTFVFTAAADDLSDLTGMTGTQPTVEDGVLQFEGSEALDGDLILGNRYLVISIMIPGTLPQSINPVIAGFRASDTPGWNDHGPVAAVYIGFNGSFGLVVNGGDDEDVAGNPFADKWHTLEIWTDTEGVYGLVDGVHSMSVLGEIPETVVVRLFAWGELACHVAAIGICDYVPNAEGRDAARAWAQGAIPV</sequence>
<keyword evidence="2" id="KW-1185">Reference proteome</keyword>
<gene>
    <name evidence="1" type="ORF">SAMN04489859_11262</name>
</gene>
<proteinExistence type="predicted"/>
<dbReference type="RefSeq" id="WP_090618180.1">
    <property type="nucleotide sequence ID" value="NZ_CP067124.1"/>
</dbReference>
<evidence type="ECO:0000313" key="1">
    <source>
        <dbReference type="EMBL" id="SEO45598.1"/>
    </source>
</evidence>
<dbReference type="AlphaFoldDB" id="A0A1H8PV20"/>